<organism evidence="3 4">
    <name type="scientific">Diacronema lutheri</name>
    <name type="common">Unicellular marine alga</name>
    <name type="synonym">Monochrysis lutheri</name>
    <dbReference type="NCBI Taxonomy" id="2081491"/>
    <lineage>
        <taxon>Eukaryota</taxon>
        <taxon>Haptista</taxon>
        <taxon>Haptophyta</taxon>
        <taxon>Pavlovophyceae</taxon>
        <taxon>Pavlovales</taxon>
        <taxon>Pavlovaceae</taxon>
        <taxon>Diacronema</taxon>
    </lineage>
</organism>
<protein>
    <recommendedName>
        <fullName evidence="2">Amine oxidase domain-containing protein</fullName>
    </recommendedName>
</protein>
<evidence type="ECO:0000313" key="4">
    <source>
        <dbReference type="Proteomes" id="UP000751190"/>
    </source>
</evidence>
<evidence type="ECO:0000256" key="1">
    <source>
        <dbReference type="SAM" id="MobiDB-lite"/>
    </source>
</evidence>
<proteinExistence type="predicted"/>
<dbReference type="InterPro" id="IPR002937">
    <property type="entry name" value="Amino_oxidase"/>
</dbReference>
<dbReference type="OrthoDB" id="5046242at2759"/>
<dbReference type="OMA" id="CITGCHS"/>
<feature type="region of interest" description="Disordered" evidence="1">
    <location>
        <begin position="448"/>
        <end position="467"/>
    </location>
</feature>
<accession>A0A8J5XQ75</accession>
<dbReference type="PANTHER" id="PTHR10742">
    <property type="entry name" value="FLAVIN MONOAMINE OXIDASE"/>
    <property type="match status" value="1"/>
</dbReference>
<feature type="domain" description="Amine oxidase" evidence="2">
    <location>
        <begin position="15"/>
        <end position="502"/>
    </location>
</feature>
<comment type="caution">
    <text evidence="3">The sequence shown here is derived from an EMBL/GenBank/DDBJ whole genome shotgun (WGS) entry which is preliminary data.</text>
</comment>
<dbReference type="Proteomes" id="UP000751190">
    <property type="component" value="Unassembled WGS sequence"/>
</dbReference>
<dbReference type="PRINTS" id="PR00419">
    <property type="entry name" value="ADXRDTASE"/>
</dbReference>
<dbReference type="SUPFAM" id="SSF54373">
    <property type="entry name" value="FAD-linked reductases, C-terminal domain"/>
    <property type="match status" value="1"/>
</dbReference>
<dbReference type="Pfam" id="PF01593">
    <property type="entry name" value="Amino_oxidase"/>
    <property type="match status" value="1"/>
</dbReference>
<evidence type="ECO:0000313" key="3">
    <source>
        <dbReference type="EMBL" id="KAG8466322.1"/>
    </source>
</evidence>
<reference evidence="3" key="1">
    <citation type="submission" date="2021-05" db="EMBL/GenBank/DDBJ databases">
        <title>The genome of the haptophyte Pavlova lutheri (Diacronema luteri, Pavlovales) - a model for lipid biosynthesis in eukaryotic algae.</title>
        <authorList>
            <person name="Hulatt C.J."/>
            <person name="Posewitz M.C."/>
        </authorList>
    </citation>
    <scope>NUCLEOTIDE SEQUENCE</scope>
    <source>
        <strain evidence="3">NIVA-4/92</strain>
    </source>
</reference>
<sequence>MRRAASCVVVGGGPAGLACARALLDAGVRVTLVEASERLGGRVATADVPGMGRCELGANWLHGTEGNAAHALAAELGLLDGGAPADACVNDDESLWLRADGAPVDVAAARAVDAVFWGAYEALGEGDDGADAPATVGEALERAWREALPSVRVATGADEPLLRALWRSALALGCAIDGCDDLSREGIVASSYDELPGGDVRVPGGFSRLTDALSAPLRAAGCAHLGREAVAVHWANAPGAPTGAVRVHCASGEAFDADAAVVALPLPVLARLAFSPPLPPRKLRAAAALELGAVEKVFARLRPRSAAADGASGDARGDARGDAVPAGLPPSVRLLWPCAEGEQTAPTTGAQWPRALFGLDAARGGAHDGVYVGWLTGAAARAVSGRPSAELTAELRAGLSAFWPQLSCELVSCVATAWAANRHYGGSYSFPLRGAPADVADVLAEPLVRRDGGGDGGEGEGEGGRECGDAEPRVLFCGEATSARHFGTVHGAIESGTREAVRFLGILGEHRHE</sequence>
<keyword evidence="4" id="KW-1185">Reference proteome</keyword>
<dbReference type="InterPro" id="IPR050281">
    <property type="entry name" value="Flavin_monoamine_oxidase"/>
</dbReference>
<gene>
    <name evidence="3" type="ORF">KFE25_002078</name>
</gene>
<dbReference type="PROSITE" id="PS51257">
    <property type="entry name" value="PROKAR_LIPOPROTEIN"/>
    <property type="match status" value="1"/>
</dbReference>
<dbReference type="PANTHER" id="PTHR10742:SF410">
    <property type="entry name" value="LYSINE-SPECIFIC HISTONE DEMETHYLASE 2"/>
    <property type="match status" value="1"/>
</dbReference>
<name>A0A8J5XQ75_DIALT</name>
<dbReference type="Gene3D" id="3.50.50.60">
    <property type="entry name" value="FAD/NAD(P)-binding domain"/>
    <property type="match status" value="1"/>
</dbReference>
<dbReference type="SUPFAM" id="SSF51905">
    <property type="entry name" value="FAD/NAD(P)-binding domain"/>
    <property type="match status" value="1"/>
</dbReference>
<dbReference type="EMBL" id="JAGTXO010000008">
    <property type="protein sequence ID" value="KAG8466322.1"/>
    <property type="molecule type" value="Genomic_DNA"/>
</dbReference>
<evidence type="ECO:0000259" key="2">
    <source>
        <dbReference type="Pfam" id="PF01593"/>
    </source>
</evidence>
<dbReference type="AlphaFoldDB" id="A0A8J5XQ75"/>
<dbReference type="GO" id="GO:0016491">
    <property type="term" value="F:oxidoreductase activity"/>
    <property type="evidence" value="ECO:0007669"/>
    <property type="project" value="InterPro"/>
</dbReference>
<dbReference type="InterPro" id="IPR036188">
    <property type="entry name" value="FAD/NAD-bd_sf"/>
</dbReference>